<feature type="transmembrane region" description="Helical" evidence="5">
    <location>
        <begin position="49"/>
        <end position="70"/>
    </location>
</feature>
<evidence type="ECO:0000256" key="2">
    <source>
        <dbReference type="ARBA" id="ARBA00022692"/>
    </source>
</evidence>
<comment type="caution">
    <text evidence="7">The sequence shown here is derived from an EMBL/GenBank/DDBJ whole genome shotgun (WGS) entry which is preliminary data.</text>
</comment>
<dbReference type="RefSeq" id="WP_039934192.1">
    <property type="nucleotide sequence ID" value="NZ_MCRM02000023.1"/>
</dbReference>
<keyword evidence="4 5" id="KW-0472">Membrane</keyword>
<feature type="transmembrane region" description="Helical" evidence="5">
    <location>
        <begin position="427"/>
        <end position="451"/>
    </location>
</feature>
<name>A0ABX4YER1_9LEPT</name>
<evidence type="ECO:0000256" key="3">
    <source>
        <dbReference type="ARBA" id="ARBA00022989"/>
    </source>
</evidence>
<evidence type="ECO:0000256" key="4">
    <source>
        <dbReference type="ARBA" id="ARBA00023136"/>
    </source>
</evidence>
<organism evidence="7 8">
    <name type="scientific">Leptospira inadai serovar Lyme</name>
    <dbReference type="NCBI Taxonomy" id="293084"/>
    <lineage>
        <taxon>Bacteria</taxon>
        <taxon>Pseudomonadati</taxon>
        <taxon>Spirochaetota</taxon>
        <taxon>Spirochaetia</taxon>
        <taxon>Leptospirales</taxon>
        <taxon>Leptospiraceae</taxon>
        <taxon>Leptospira</taxon>
    </lineage>
</organism>
<keyword evidence="8" id="KW-1185">Reference proteome</keyword>
<dbReference type="PANTHER" id="PTHR37422:SF13">
    <property type="entry name" value="LIPOPOLYSACCHARIDE BIOSYNTHESIS PROTEIN PA4999-RELATED"/>
    <property type="match status" value="1"/>
</dbReference>
<feature type="transmembrane region" description="Helical" evidence="5">
    <location>
        <begin position="263"/>
        <end position="282"/>
    </location>
</feature>
<keyword evidence="2 5" id="KW-0812">Transmembrane</keyword>
<feature type="transmembrane region" description="Helical" evidence="5">
    <location>
        <begin position="108"/>
        <end position="133"/>
    </location>
</feature>
<dbReference type="InterPro" id="IPR051533">
    <property type="entry name" value="WaaL-like"/>
</dbReference>
<dbReference type="GO" id="GO:0016874">
    <property type="term" value="F:ligase activity"/>
    <property type="evidence" value="ECO:0007669"/>
    <property type="project" value="UniProtKB-KW"/>
</dbReference>
<feature type="transmembrane region" description="Helical" evidence="5">
    <location>
        <begin position="194"/>
        <end position="216"/>
    </location>
</feature>
<sequence length="657" mass="74318">MPIPKKTEPMLVRTRVLISGIVCIVTVSFLFSFLFYYPLSFRFPIIGCAFLWIGICFLKPMSGLFLLFAVLPLFGNHPGGRFMEIADFLLLTWLCGAYYNAKRADARILIFFKSIGGMLSGGFVFAGFLGLFFQPDIVRDWEHYRTNPFFFFRSGELEPMYPVKMILVTISIYLLFVLAGALNREKGGFRIPTVLFGGLLTGFSATFILGYLEFIFPKVSGWLDFYHIWLGGYVDRNVPHSVLPFRFSDDRSIQSLFWNRSWYAMYLIACLPFAALSLTAFIKKGRSAVFGYNISFLLISCLVFGFGFTLVLVGARGAILAFGVSIFCFLSISVLSLKKDGKFGRTLALRTTLVLLCLALLFPFLFAKGLGFLSGGEERKELFSAGILLSSYSPIFGGGMESYAWGNEHFLKGIDKGSRLHSSHNQFLQVLSGEGVFGLFFFCALWGTAIVRGIRFSIGNKGIVHRIILSSLLGIFAYSCVQEWFFLRAIQIPFWILILSITGKRRATAREFKFIVFLFCGLLVAALYLSGKKTSRFGTFFPPDRPGESYLLEGSGWMKISAPRKMILEADFPFLQEATNRKRILKLSNNDSEERVIHLEPRMKLEFSILPGELKWVCEVEDGPEIDERLNFFQRLLSKQVEDPEPRKICLKFSATP</sequence>
<dbReference type="InterPro" id="IPR007016">
    <property type="entry name" value="O-antigen_ligase-rel_domated"/>
</dbReference>
<protein>
    <submittedName>
        <fullName evidence="7">Ligase</fullName>
    </submittedName>
</protein>
<feature type="transmembrane region" description="Helical" evidence="5">
    <location>
        <begin position="318"/>
        <end position="335"/>
    </location>
</feature>
<dbReference type="Pfam" id="PF04932">
    <property type="entry name" value="Wzy_C"/>
    <property type="match status" value="1"/>
</dbReference>
<dbReference type="Proteomes" id="UP000094669">
    <property type="component" value="Unassembled WGS sequence"/>
</dbReference>
<gene>
    <name evidence="7" type="ORF">BES34_017205</name>
</gene>
<dbReference type="PANTHER" id="PTHR37422">
    <property type="entry name" value="TEICHURONIC ACID BIOSYNTHESIS PROTEIN TUAE"/>
    <property type="match status" value="1"/>
</dbReference>
<evidence type="ECO:0000313" key="7">
    <source>
        <dbReference type="EMBL" id="PNV73355.1"/>
    </source>
</evidence>
<feature type="transmembrane region" description="Helical" evidence="5">
    <location>
        <begin position="485"/>
        <end position="502"/>
    </location>
</feature>
<evidence type="ECO:0000259" key="6">
    <source>
        <dbReference type="Pfam" id="PF04932"/>
    </source>
</evidence>
<feature type="domain" description="O-antigen ligase-related" evidence="6">
    <location>
        <begin position="303"/>
        <end position="443"/>
    </location>
</feature>
<evidence type="ECO:0000256" key="5">
    <source>
        <dbReference type="SAM" id="Phobius"/>
    </source>
</evidence>
<keyword evidence="7" id="KW-0436">Ligase</keyword>
<keyword evidence="3 5" id="KW-1133">Transmembrane helix</keyword>
<feature type="transmembrane region" description="Helical" evidence="5">
    <location>
        <begin position="161"/>
        <end position="182"/>
    </location>
</feature>
<dbReference type="EMBL" id="MCRM02000023">
    <property type="protein sequence ID" value="PNV73355.1"/>
    <property type="molecule type" value="Genomic_DNA"/>
</dbReference>
<feature type="transmembrane region" description="Helical" evidence="5">
    <location>
        <begin position="289"/>
        <end position="312"/>
    </location>
</feature>
<evidence type="ECO:0000313" key="8">
    <source>
        <dbReference type="Proteomes" id="UP000094669"/>
    </source>
</evidence>
<feature type="transmembrane region" description="Helical" evidence="5">
    <location>
        <begin position="463"/>
        <end position="479"/>
    </location>
</feature>
<evidence type="ECO:0000256" key="1">
    <source>
        <dbReference type="ARBA" id="ARBA00004141"/>
    </source>
</evidence>
<comment type="subcellular location">
    <subcellularLocation>
        <location evidence="1">Membrane</location>
        <topology evidence="1">Multi-pass membrane protein</topology>
    </subcellularLocation>
</comment>
<feature type="transmembrane region" description="Helical" evidence="5">
    <location>
        <begin position="514"/>
        <end position="531"/>
    </location>
</feature>
<reference evidence="7" key="1">
    <citation type="submission" date="2018-01" db="EMBL/GenBank/DDBJ databases">
        <title>Genomic characterization of Leptospira inadai serogroup Lyme isolated from captured rat in Brazil and comparative analysis with human reference strain.</title>
        <authorList>
            <person name="Moreno L.Z."/>
            <person name="Loureiro A.P."/>
            <person name="Miraglia F."/>
            <person name="Kremer F.S."/>
            <person name="Eslabao M.R."/>
            <person name="Dellagostin O.A."/>
            <person name="Lilenbaum W."/>
            <person name="Moreno A.M."/>
        </authorList>
    </citation>
    <scope>NUCLEOTIDE SEQUENCE [LARGE SCALE GENOMIC DNA]</scope>
    <source>
        <strain evidence="7">M34/99</strain>
    </source>
</reference>
<feature type="transmembrane region" description="Helical" evidence="5">
    <location>
        <begin position="82"/>
        <end position="101"/>
    </location>
</feature>
<accession>A0ABX4YER1</accession>
<feature type="transmembrane region" description="Helical" evidence="5">
    <location>
        <begin position="16"/>
        <end position="37"/>
    </location>
</feature>
<proteinExistence type="predicted"/>
<feature type="transmembrane region" description="Helical" evidence="5">
    <location>
        <begin position="347"/>
        <end position="366"/>
    </location>
</feature>